<accession>A0A194XIK9</accession>
<feature type="compositionally biased region" description="Low complexity" evidence="1">
    <location>
        <begin position="337"/>
        <end position="352"/>
    </location>
</feature>
<feature type="transmembrane region" description="Helical" evidence="2">
    <location>
        <begin position="239"/>
        <end position="262"/>
    </location>
</feature>
<dbReference type="InParanoid" id="A0A194XIK9"/>
<dbReference type="EMBL" id="KQ947410">
    <property type="protein sequence ID" value="KUJ19966.1"/>
    <property type="molecule type" value="Genomic_DNA"/>
</dbReference>
<evidence type="ECO:0000256" key="2">
    <source>
        <dbReference type="SAM" id="Phobius"/>
    </source>
</evidence>
<dbReference type="AlphaFoldDB" id="A0A194XIK9"/>
<feature type="compositionally biased region" description="Pro residues" evidence="1">
    <location>
        <begin position="387"/>
        <end position="399"/>
    </location>
</feature>
<dbReference type="GeneID" id="28827992"/>
<dbReference type="Proteomes" id="UP000070700">
    <property type="component" value="Unassembled WGS sequence"/>
</dbReference>
<feature type="compositionally biased region" description="Low complexity" evidence="1">
    <location>
        <begin position="432"/>
        <end position="449"/>
    </location>
</feature>
<feature type="compositionally biased region" description="Low complexity" evidence="1">
    <location>
        <begin position="296"/>
        <end position="306"/>
    </location>
</feature>
<dbReference type="OrthoDB" id="5426678at2759"/>
<evidence type="ECO:0000313" key="4">
    <source>
        <dbReference type="EMBL" id="KUJ19966.1"/>
    </source>
</evidence>
<feature type="compositionally biased region" description="Basic and acidic residues" evidence="1">
    <location>
        <begin position="456"/>
        <end position="467"/>
    </location>
</feature>
<gene>
    <name evidence="4" type="ORF">LY89DRAFT_716439</name>
</gene>
<feature type="compositionally biased region" description="Low complexity" evidence="1">
    <location>
        <begin position="400"/>
        <end position="412"/>
    </location>
</feature>
<name>A0A194XIK9_MOLSC</name>
<keyword evidence="2" id="KW-0472">Membrane</keyword>
<evidence type="ECO:0000256" key="1">
    <source>
        <dbReference type="SAM" id="MobiDB-lite"/>
    </source>
</evidence>
<protein>
    <recommendedName>
        <fullName evidence="6">LPXTG-domain-containing protein</fullName>
    </recommendedName>
</protein>
<organism evidence="4 5">
    <name type="scientific">Mollisia scopiformis</name>
    <name type="common">Conifer needle endophyte fungus</name>
    <name type="synonym">Phialocephala scopiformis</name>
    <dbReference type="NCBI Taxonomy" id="149040"/>
    <lineage>
        <taxon>Eukaryota</taxon>
        <taxon>Fungi</taxon>
        <taxon>Dikarya</taxon>
        <taxon>Ascomycota</taxon>
        <taxon>Pezizomycotina</taxon>
        <taxon>Leotiomycetes</taxon>
        <taxon>Helotiales</taxon>
        <taxon>Mollisiaceae</taxon>
        <taxon>Mollisia</taxon>
    </lineage>
</organism>
<proteinExistence type="predicted"/>
<evidence type="ECO:0000313" key="5">
    <source>
        <dbReference type="Proteomes" id="UP000070700"/>
    </source>
</evidence>
<feature type="signal peptide" evidence="3">
    <location>
        <begin position="1"/>
        <end position="24"/>
    </location>
</feature>
<dbReference type="RefSeq" id="XP_018074321.1">
    <property type="nucleotide sequence ID" value="XM_018218266.1"/>
</dbReference>
<reference evidence="4 5" key="1">
    <citation type="submission" date="2015-10" db="EMBL/GenBank/DDBJ databases">
        <title>Full genome of DAOMC 229536 Phialocephala scopiformis, a fungal endophyte of spruce producing the potent anti-insectan compound rugulosin.</title>
        <authorList>
            <consortium name="DOE Joint Genome Institute"/>
            <person name="Walker A.K."/>
            <person name="Frasz S.L."/>
            <person name="Seifert K.A."/>
            <person name="Miller J.D."/>
            <person name="Mondo S.J."/>
            <person name="Labutti K."/>
            <person name="Lipzen A."/>
            <person name="Dockter R."/>
            <person name="Kennedy M."/>
            <person name="Grigoriev I.V."/>
            <person name="Spatafora J.W."/>
        </authorList>
    </citation>
    <scope>NUCLEOTIDE SEQUENCE [LARGE SCALE GENOMIC DNA]</scope>
    <source>
        <strain evidence="4 5">CBS 120377</strain>
    </source>
</reference>
<feature type="region of interest" description="Disordered" evidence="1">
    <location>
        <begin position="333"/>
        <end position="507"/>
    </location>
</feature>
<feature type="region of interest" description="Disordered" evidence="1">
    <location>
        <begin position="289"/>
        <end position="313"/>
    </location>
</feature>
<feature type="chain" id="PRO_5008268342" description="LPXTG-domain-containing protein" evidence="3">
    <location>
        <begin position="25"/>
        <end position="507"/>
    </location>
</feature>
<feature type="compositionally biased region" description="Polar residues" evidence="1">
    <location>
        <begin position="487"/>
        <end position="496"/>
    </location>
</feature>
<evidence type="ECO:0000256" key="3">
    <source>
        <dbReference type="SAM" id="SignalP"/>
    </source>
</evidence>
<keyword evidence="5" id="KW-1185">Reference proteome</keyword>
<dbReference type="KEGG" id="psco:LY89DRAFT_716439"/>
<sequence length="507" mass="54201">MTSYSSSFFVFCLLVCICTSSVWSLQVTPNSPCATFCLDDPTADVSDPYSSNTNGSDIACNDADYDNTAVGKKFKSCLNCLQNSTASSGSENDQGWFFYNLRYAFDTCIYAATNASDPISTPCSTDTVCAPLQSALEEGIQDASTMGDEYSYCAADNNAFVGPNLGACQTCLRENSNVFYLSNFLVALDAGCQQDPLPSNTTVGLNTTLFSTTQVSIISPISTSITPTTKHHKRLSTGAIIGIAIAGLIILLLLSAISFITIRKRRNATRLHLLRSPLDSRFGAENITAPNKGAYSSPQSSPSLQQKDNSIQMQHAPSVRNFSFSRPLHRAGEWTGAAPAPAPSSIHSSSPPGYETPVSGVPAHHAYIPPRDPDSAASYDPNSPLYISPPQPPAPPPATSPSASTASTNPSPRYIHRSSPSIRTLTSPARSPPFQFSPKPSPNLPLNSHPGGGSEEEAKRARERLYREGLGGRTLVHGREEVEVPVQETSRSPESDSGSEELWPGSY</sequence>
<keyword evidence="3" id="KW-0732">Signal</keyword>
<evidence type="ECO:0008006" key="6">
    <source>
        <dbReference type="Google" id="ProtNLM"/>
    </source>
</evidence>
<feature type="compositionally biased region" description="Polar residues" evidence="1">
    <location>
        <begin position="418"/>
        <end position="429"/>
    </location>
</feature>
<keyword evidence="2" id="KW-1133">Transmembrane helix</keyword>
<keyword evidence="2" id="KW-0812">Transmembrane</keyword>